<name>A0A549T343_METSR</name>
<protein>
    <recommendedName>
        <fullName evidence="4">Energy transducer TonB</fullName>
    </recommendedName>
</protein>
<reference evidence="2 3" key="1">
    <citation type="submission" date="2019-07" db="EMBL/GenBank/DDBJ databases">
        <title>Ln-dependent methylotrophs.</title>
        <authorList>
            <person name="Tani A."/>
        </authorList>
    </citation>
    <scope>NUCLEOTIDE SEQUENCE [LARGE SCALE GENOMIC DNA]</scope>
    <source>
        <strain evidence="2 3">SM89A</strain>
    </source>
</reference>
<proteinExistence type="predicted"/>
<comment type="caution">
    <text evidence="2">The sequence shown here is derived from an EMBL/GenBank/DDBJ whole genome shotgun (WGS) entry which is preliminary data.</text>
</comment>
<evidence type="ECO:0000313" key="2">
    <source>
        <dbReference type="EMBL" id="TRL36295.1"/>
    </source>
</evidence>
<evidence type="ECO:0000256" key="1">
    <source>
        <dbReference type="SAM" id="SignalP"/>
    </source>
</evidence>
<gene>
    <name evidence="2" type="ORF">FM996_05045</name>
</gene>
<evidence type="ECO:0000313" key="3">
    <source>
        <dbReference type="Proteomes" id="UP000316781"/>
    </source>
</evidence>
<dbReference type="AlphaFoldDB" id="A0A549T343"/>
<keyword evidence="1" id="KW-0732">Signal</keyword>
<feature type="signal peptide" evidence="1">
    <location>
        <begin position="1"/>
        <end position="19"/>
    </location>
</feature>
<sequence length="124" mass="13699">MVRAVIVFVLVAASQSAFAQFLFGPSERPTLAACMAIPENKAWIQTVTRQLRERAPKLDLGRGIVTVKFHVDFRGHVTRATFANSDNNARTLVAAGMITSLKLPPPPDDMDSGCRDLEQTFKFH</sequence>
<dbReference type="Proteomes" id="UP000316781">
    <property type="component" value="Unassembled WGS sequence"/>
</dbReference>
<dbReference type="SUPFAM" id="SSF74653">
    <property type="entry name" value="TolA/TonB C-terminal domain"/>
    <property type="match status" value="1"/>
</dbReference>
<feature type="chain" id="PRO_5022005492" description="Energy transducer TonB" evidence="1">
    <location>
        <begin position="20"/>
        <end position="124"/>
    </location>
</feature>
<accession>A0A549T343</accession>
<evidence type="ECO:0008006" key="4">
    <source>
        <dbReference type="Google" id="ProtNLM"/>
    </source>
</evidence>
<dbReference type="RefSeq" id="WP_142862110.1">
    <property type="nucleotide sequence ID" value="NZ_VJMF01000022.1"/>
</dbReference>
<dbReference type="EMBL" id="VJMF01000022">
    <property type="protein sequence ID" value="TRL36295.1"/>
    <property type="molecule type" value="Genomic_DNA"/>
</dbReference>
<organism evidence="2 3">
    <name type="scientific">Methylosinus sporium</name>
    <dbReference type="NCBI Taxonomy" id="428"/>
    <lineage>
        <taxon>Bacteria</taxon>
        <taxon>Pseudomonadati</taxon>
        <taxon>Pseudomonadota</taxon>
        <taxon>Alphaproteobacteria</taxon>
        <taxon>Hyphomicrobiales</taxon>
        <taxon>Methylocystaceae</taxon>
        <taxon>Methylosinus</taxon>
    </lineage>
</organism>